<evidence type="ECO:0000256" key="1">
    <source>
        <dbReference type="ARBA" id="ARBA00004167"/>
    </source>
</evidence>
<reference evidence="12" key="1">
    <citation type="submission" date="2017-02" db="UniProtKB">
        <authorList>
            <consortium name="WormBaseParasite"/>
        </authorList>
    </citation>
    <scope>IDENTIFICATION</scope>
</reference>
<evidence type="ECO:0000256" key="5">
    <source>
        <dbReference type="ARBA" id="ARBA00022989"/>
    </source>
</evidence>
<evidence type="ECO:0000256" key="3">
    <source>
        <dbReference type="ARBA" id="ARBA00022737"/>
    </source>
</evidence>
<keyword evidence="4 8" id="KW-0106">Calcium</keyword>
<protein>
    <submittedName>
        <fullName evidence="12">Cadherin domain-containing protein</fullName>
    </submittedName>
</protein>
<dbReference type="InterPro" id="IPR020894">
    <property type="entry name" value="Cadherin_CS"/>
</dbReference>
<dbReference type="PANTHER" id="PTHR24028:SF328">
    <property type="entry name" value="CADHERIN-3"/>
    <property type="match status" value="1"/>
</dbReference>
<dbReference type="SUPFAM" id="SSF49313">
    <property type="entry name" value="Cadherin-like"/>
    <property type="match status" value="2"/>
</dbReference>
<dbReference type="PANTHER" id="PTHR24028">
    <property type="entry name" value="CADHERIN-87A"/>
    <property type="match status" value="1"/>
</dbReference>
<dbReference type="InterPro" id="IPR015919">
    <property type="entry name" value="Cadherin-like_sf"/>
</dbReference>
<evidence type="ECO:0000256" key="7">
    <source>
        <dbReference type="ARBA" id="ARBA00023180"/>
    </source>
</evidence>
<evidence type="ECO:0000259" key="9">
    <source>
        <dbReference type="PROSITE" id="PS50268"/>
    </source>
</evidence>
<evidence type="ECO:0000313" key="12">
    <source>
        <dbReference type="WBParaSite" id="HDID_0000536101-mRNA-1"/>
    </source>
</evidence>
<proteinExistence type="predicted"/>
<dbReference type="InterPro" id="IPR050174">
    <property type="entry name" value="Protocadherin/Cadherin-CA"/>
</dbReference>
<dbReference type="SMART" id="SM00112">
    <property type="entry name" value="CA"/>
    <property type="match status" value="2"/>
</dbReference>
<dbReference type="Gene3D" id="2.60.40.60">
    <property type="entry name" value="Cadherins"/>
    <property type="match status" value="2"/>
</dbReference>
<feature type="domain" description="Cadherin" evidence="9">
    <location>
        <begin position="62"/>
        <end position="160"/>
    </location>
</feature>
<dbReference type="FunFam" id="2.60.40.60:FF:000020">
    <property type="entry name" value="Dachsous cadherin-related 1b"/>
    <property type="match status" value="1"/>
</dbReference>
<gene>
    <name evidence="10" type="ORF">HDID_LOCUS5359</name>
</gene>
<dbReference type="GO" id="GO:0005509">
    <property type="term" value="F:calcium ion binding"/>
    <property type="evidence" value="ECO:0007669"/>
    <property type="project" value="UniProtKB-UniRule"/>
</dbReference>
<evidence type="ECO:0000256" key="2">
    <source>
        <dbReference type="ARBA" id="ARBA00022692"/>
    </source>
</evidence>
<name>A0A0R3SK96_HYMDI</name>
<feature type="domain" description="Cadherin" evidence="9">
    <location>
        <begin position="13"/>
        <end position="61"/>
    </location>
</feature>
<dbReference type="AlphaFoldDB" id="A0A0R3SK96"/>
<dbReference type="WBParaSite" id="HDID_0000536101-mRNA-1">
    <property type="protein sequence ID" value="HDID_0000536101-mRNA-1"/>
    <property type="gene ID" value="HDID_0000536101"/>
</dbReference>
<organism evidence="12">
    <name type="scientific">Hymenolepis diminuta</name>
    <name type="common">Rat tapeworm</name>
    <dbReference type="NCBI Taxonomy" id="6216"/>
    <lineage>
        <taxon>Eukaryota</taxon>
        <taxon>Metazoa</taxon>
        <taxon>Spiralia</taxon>
        <taxon>Lophotrochozoa</taxon>
        <taxon>Platyhelminthes</taxon>
        <taxon>Cestoda</taxon>
        <taxon>Eucestoda</taxon>
        <taxon>Cyclophyllidea</taxon>
        <taxon>Hymenolepididae</taxon>
        <taxon>Hymenolepis</taxon>
    </lineage>
</organism>
<dbReference type="PRINTS" id="PR00205">
    <property type="entry name" value="CADHERIN"/>
</dbReference>
<evidence type="ECO:0000313" key="10">
    <source>
        <dbReference type="EMBL" id="VDL57677.1"/>
    </source>
</evidence>
<dbReference type="InterPro" id="IPR002126">
    <property type="entry name" value="Cadherin-like_dom"/>
</dbReference>
<dbReference type="STRING" id="6216.A0A0R3SK96"/>
<keyword evidence="2" id="KW-0812">Transmembrane</keyword>
<keyword evidence="6" id="KW-0472">Membrane</keyword>
<evidence type="ECO:0000256" key="8">
    <source>
        <dbReference type="PROSITE-ProRule" id="PRU00043"/>
    </source>
</evidence>
<dbReference type="GO" id="GO:0007156">
    <property type="term" value="P:homophilic cell adhesion via plasma membrane adhesion molecules"/>
    <property type="evidence" value="ECO:0007669"/>
    <property type="project" value="InterPro"/>
</dbReference>
<dbReference type="PROSITE" id="PS50268">
    <property type="entry name" value="CADHERIN_2"/>
    <property type="match status" value="2"/>
</dbReference>
<evidence type="ECO:0000256" key="6">
    <source>
        <dbReference type="ARBA" id="ARBA00023136"/>
    </source>
</evidence>
<dbReference type="EMBL" id="UYSG01002691">
    <property type="protein sequence ID" value="VDL57677.1"/>
    <property type="molecule type" value="Genomic_DNA"/>
</dbReference>
<dbReference type="Proteomes" id="UP000274504">
    <property type="component" value="Unassembled WGS sequence"/>
</dbReference>
<dbReference type="PROSITE" id="PS00232">
    <property type="entry name" value="CADHERIN_1"/>
    <property type="match status" value="2"/>
</dbReference>
<sequence length="192" mass="21376">MNNYTGYSFHYQLSTVAVFDREVGSKYRVGITCADKGEPSQNTTGYVLVRIQDVNDHAPEFSNRQFTFRLPENQPVGETLFKLTADDLDEDSWLCIITLDGTFTINNETGEVSLTKPLDYEKHTTHNFTVLAIDGGEQPLTGTVAVSVFVDDVNDNAPIVTSGQLLTVLENHSAGAIFNYKPIHLPKRLMML</sequence>
<evidence type="ECO:0000256" key="4">
    <source>
        <dbReference type="ARBA" id="ARBA00022837"/>
    </source>
</evidence>
<keyword evidence="7" id="KW-0325">Glycoprotein</keyword>
<dbReference type="Pfam" id="PF00028">
    <property type="entry name" value="Cadherin"/>
    <property type="match status" value="1"/>
</dbReference>
<keyword evidence="3" id="KW-0677">Repeat</keyword>
<dbReference type="GO" id="GO:0005886">
    <property type="term" value="C:plasma membrane"/>
    <property type="evidence" value="ECO:0007669"/>
    <property type="project" value="InterPro"/>
</dbReference>
<dbReference type="CDD" id="cd11304">
    <property type="entry name" value="Cadherin_repeat"/>
    <property type="match status" value="2"/>
</dbReference>
<comment type="subcellular location">
    <subcellularLocation>
        <location evidence="1">Membrane</location>
        <topology evidence="1">Single-pass membrane protein</topology>
    </subcellularLocation>
</comment>
<dbReference type="OrthoDB" id="6252479at2759"/>
<keyword evidence="5" id="KW-1133">Transmembrane helix</keyword>
<evidence type="ECO:0000313" key="11">
    <source>
        <dbReference type="Proteomes" id="UP000274504"/>
    </source>
</evidence>
<accession>A0A0R3SK96</accession>
<reference evidence="10 11" key="2">
    <citation type="submission" date="2018-11" db="EMBL/GenBank/DDBJ databases">
        <authorList>
            <consortium name="Pathogen Informatics"/>
        </authorList>
    </citation>
    <scope>NUCLEOTIDE SEQUENCE [LARGE SCALE GENOMIC DNA]</scope>
</reference>